<evidence type="ECO:0000313" key="1">
    <source>
        <dbReference type="EMBL" id="JAH24498.1"/>
    </source>
</evidence>
<organism evidence="1">
    <name type="scientific">Anguilla anguilla</name>
    <name type="common">European freshwater eel</name>
    <name type="synonym">Muraena anguilla</name>
    <dbReference type="NCBI Taxonomy" id="7936"/>
    <lineage>
        <taxon>Eukaryota</taxon>
        <taxon>Metazoa</taxon>
        <taxon>Chordata</taxon>
        <taxon>Craniata</taxon>
        <taxon>Vertebrata</taxon>
        <taxon>Euteleostomi</taxon>
        <taxon>Actinopterygii</taxon>
        <taxon>Neopterygii</taxon>
        <taxon>Teleostei</taxon>
        <taxon>Anguilliformes</taxon>
        <taxon>Anguillidae</taxon>
        <taxon>Anguilla</taxon>
    </lineage>
</organism>
<protein>
    <submittedName>
        <fullName evidence="1">Uncharacterized protein</fullName>
    </submittedName>
</protein>
<accession>A0A0E9R828</accession>
<sequence>MHSVLSVDACEHAHHEVTPPHCLSPPYSSFLLSHSSSSHPQRPRAHFYIPLLSSGSCPIQTALQSSPASCGRPGVLTLTR</sequence>
<dbReference type="AlphaFoldDB" id="A0A0E9R828"/>
<proteinExistence type="predicted"/>
<dbReference type="EMBL" id="GBXM01084079">
    <property type="protein sequence ID" value="JAH24498.1"/>
    <property type="molecule type" value="Transcribed_RNA"/>
</dbReference>
<reference evidence="1" key="2">
    <citation type="journal article" date="2015" name="Fish Shellfish Immunol.">
        <title>Early steps in the European eel (Anguilla anguilla)-Vibrio vulnificus interaction in the gills: Role of the RtxA13 toxin.</title>
        <authorList>
            <person name="Callol A."/>
            <person name="Pajuelo D."/>
            <person name="Ebbesson L."/>
            <person name="Teles M."/>
            <person name="MacKenzie S."/>
            <person name="Amaro C."/>
        </authorList>
    </citation>
    <scope>NUCLEOTIDE SEQUENCE</scope>
</reference>
<reference evidence="1" key="1">
    <citation type="submission" date="2014-11" db="EMBL/GenBank/DDBJ databases">
        <authorList>
            <person name="Amaro Gonzalez C."/>
        </authorList>
    </citation>
    <scope>NUCLEOTIDE SEQUENCE</scope>
</reference>
<name>A0A0E9R828_ANGAN</name>